<feature type="compositionally biased region" description="Basic and acidic residues" evidence="1">
    <location>
        <begin position="78"/>
        <end position="101"/>
    </location>
</feature>
<evidence type="ECO:0000256" key="1">
    <source>
        <dbReference type="SAM" id="MobiDB-lite"/>
    </source>
</evidence>
<protein>
    <submittedName>
        <fullName evidence="2">Uncharacterized protein</fullName>
    </submittedName>
</protein>
<keyword evidence="3" id="KW-1185">Reference proteome</keyword>
<organism evidence="2 3">
    <name type="scientific">Peronospora belbahrii</name>
    <dbReference type="NCBI Taxonomy" id="622444"/>
    <lineage>
        <taxon>Eukaryota</taxon>
        <taxon>Sar</taxon>
        <taxon>Stramenopiles</taxon>
        <taxon>Oomycota</taxon>
        <taxon>Peronosporomycetes</taxon>
        <taxon>Peronosporales</taxon>
        <taxon>Peronosporaceae</taxon>
        <taxon>Peronospora</taxon>
    </lineage>
</organism>
<feature type="compositionally biased region" description="Basic and acidic residues" evidence="1">
    <location>
        <begin position="59"/>
        <end position="68"/>
    </location>
</feature>
<dbReference type="EMBL" id="CAKLCB010000381">
    <property type="protein sequence ID" value="CAH0521614.1"/>
    <property type="molecule type" value="Genomic_DNA"/>
</dbReference>
<dbReference type="Proteomes" id="UP001158986">
    <property type="component" value="Unassembled WGS sequence"/>
</dbReference>
<evidence type="ECO:0000313" key="2">
    <source>
        <dbReference type="EMBL" id="CAH0521614.1"/>
    </source>
</evidence>
<proteinExistence type="predicted"/>
<reference evidence="2 3" key="1">
    <citation type="submission" date="2021-11" db="EMBL/GenBank/DDBJ databases">
        <authorList>
            <person name="Islam A."/>
            <person name="Islam S."/>
            <person name="Flora M.S."/>
            <person name="Rahman M."/>
            <person name="Ziaur R.M."/>
            <person name="Epstein J.H."/>
            <person name="Hassan M."/>
            <person name="Klassen M."/>
            <person name="Woodard K."/>
            <person name="Webb A."/>
            <person name="Webby R.J."/>
            <person name="El Zowalaty M.E."/>
        </authorList>
    </citation>
    <scope>NUCLEOTIDE SEQUENCE [LARGE SCALE GENOMIC DNA]</scope>
    <source>
        <strain evidence="2">Pbs1</strain>
    </source>
</reference>
<feature type="region of interest" description="Disordered" evidence="1">
    <location>
        <begin position="52"/>
        <end position="101"/>
    </location>
</feature>
<comment type="caution">
    <text evidence="2">The sequence shown here is derived from an EMBL/GenBank/DDBJ whole genome shotgun (WGS) entry which is preliminary data.</text>
</comment>
<sequence>MITNEACRKAFFSDGFEMLDLNYVSIDASDVCVRGVKGEYLCADDMGTSLIKTKSNNGSDDHKYMDDVKDIDDDNDSYDYKDSYNDAKNSGDAENKYDGKDSGDVLMGWVSGNLNGDCRDRVCPPFTRVCRPR</sequence>
<evidence type="ECO:0000313" key="3">
    <source>
        <dbReference type="Proteomes" id="UP001158986"/>
    </source>
</evidence>
<accession>A0ABN8D8X3</accession>
<name>A0ABN8D8X3_9STRA</name>
<gene>
    <name evidence="2" type="ORF">PBS001_LOCUS8057</name>
</gene>